<dbReference type="PANTHER" id="PTHR44520:SF1">
    <property type="entry name" value="TWO-COMPONENT SYSTEM REGULATORY PROTEIN"/>
    <property type="match status" value="1"/>
</dbReference>
<dbReference type="PROSITE" id="PS50110">
    <property type="entry name" value="RESPONSE_REGULATORY"/>
    <property type="match status" value="1"/>
</dbReference>
<dbReference type="Pfam" id="PF00072">
    <property type="entry name" value="Response_reg"/>
    <property type="match status" value="1"/>
</dbReference>
<name>A0ABN1N0W0_9BACT</name>
<protein>
    <submittedName>
        <fullName evidence="3">Response regulator</fullName>
    </submittedName>
</protein>
<reference evidence="3 4" key="1">
    <citation type="journal article" date="2019" name="Int. J. Syst. Evol. Microbiol.">
        <title>The Global Catalogue of Microorganisms (GCM) 10K type strain sequencing project: providing services to taxonomists for standard genome sequencing and annotation.</title>
        <authorList>
            <consortium name="The Broad Institute Genomics Platform"/>
            <consortium name="The Broad Institute Genome Sequencing Center for Infectious Disease"/>
            <person name="Wu L."/>
            <person name="Ma J."/>
        </authorList>
    </citation>
    <scope>NUCLEOTIDE SEQUENCE [LARGE SCALE GENOMIC DNA]</scope>
    <source>
        <strain evidence="3 4">JCM 16112</strain>
    </source>
</reference>
<dbReference type="InterPro" id="IPR011006">
    <property type="entry name" value="CheY-like_superfamily"/>
</dbReference>
<feature type="modified residue" description="4-aspartylphosphate" evidence="1">
    <location>
        <position position="63"/>
    </location>
</feature>
<gene>
    <name evidence="3" type="ORF">GCM10009119_24240</name>
</gene>
<feature type="domain" description="Response regulatory" evidence="2">
    <location>
        <begin position="7"/>
        <end position="129"/>
    </location>
</feature>
<evidence type="ECO:0000256" key="1">
    <source>
        <dbReference type="PROSITE-ProRule" id="PRU00169"/>
    </source>
</evidence>
<dbReference type="Proteomes" id="UP001500469">
    <property type="component" value="Unassembled WGS sequence"/>
</dbReference>
<evidence type="ECO:0000313" key="4">
    <source>
        <dbReference type="Proteomes" id="UP001500469"/>
    </source>
</evidence>
<sequence length="134" mass="14915">MKFNGKVILHVDDDPDDRELLREAMETIAPDVNLTFAVDGLKALEALKLAQETETLPCLIVLDLNMPYLNGIQTFERIKADIYLSAIPVVVLSSGENPADKLLFSQAGVDYFNKPIEYSGFKVIASHLANLYCR</sequence>
<dbReference type="Gene3D" id="3.40.50.2300">
    <property type="match status" value="1"/>
</dbReference>
<accession>A0ABN1N0W0</accession>
<dbReference type="InterPro" id="IPR001789">
    <property type="entry name" value="Sig_transdc_resp-reg_receiver"/>
</dbReference>
<dbReference type="RefSeq" id="WP_343851882.1">
    <property type="nucleotide sequence ID" value="NZ_BAAAFI010000013.1"/>
</dbReference>
<dbReference type="PANTHER" id="PTHR44520">
    <property type="entry name" value="RESPONSE REGULATOR RCP1-RELATED"/>
    <property type="match status" value="1"/>
</dbReference>
<dbReference type="SMART" id="SM00448">
    <property type="entry name" value="REC"/>
    <property type="match status" value="1"/>
</dbReference>
<proteinExistence type="predicted"/>
<keyword evidence="1" id="KW-0597">Phosphoprotein</keyword>
<dbReference type="InterPro" id="IPR052893">
    <property type="entry name" value="TCS_response_regulator"/>
</dbReference>
<dbReference type="EMBL" id="BAAAFI010000013">
    <property type="protein sequence ID" value="GAA0879456.1"/>
    <property type="molecule type" value="Genomic_DNA"/>
</dbReference>
<comment type="caution">
    <text evidence="3">The sequence shown here is derived from an EMBL/GenBank/DDBJ whole genome shotgun (WGS) entry which is preliminary data.</text>
</comment>
<evidence type="ECO:0000259" key="2">
    <source>
        <dbReference type="PROSITE" id="PS50110"/>
    </source>
</evidence>
<organism evidence="3 4">
    <name type="scientific">Algoriphagus jejuensis</name>
    <dbReference type="NCBI Taxonomy" id="419934"/>
    <lineage>
        <taxon>Bacteria</taxon>
        <taxon>Pseudomonadati</taxon>
        <taxon>Bacteroidota</taxon>
        <taxon>Cytophagia</taxon>
        <taxon>Cytophagales</taxon>
        <taxon>Cyclobacteriaceae</taxon>
        <taxon>Algoriphagus</taxon>
    </lineage>
</organism>
<keyword evidence="4" id="KW-1185">Reference proteome</keyword>
<evidence type="ECO:0000313" key="3">
    <source>
        <dbReference type="EMBL" id="GAA0879456.1"/>
    </source>
</evidence>
<dbReference type="SUPFAM" id="SSF52172">
    <property type="entry name" value="CheY-like"/>
    <property type="match status" value="1"/>
</dbReference>